<dbReference type="InterPro" id="IPR039429">
    <property type="entry name" value="SHMT-like_dom"/>
</dbReference>
<accession>A0A382Z098</accession>
<sequence>MKIKNKHQDLLALLEGHRSFRQDCLNLIASENVPSPFVENYLVDGLDQRYGNYLGIDLGERLYQGNKFIAAIESYAHQQAKDLFGANFVDLRPLSGNIAGIAT</sequence>
<dbReference type="Pfam" id="PF00464">
    <property type="entry name" value="SHMT"/>
    <property type="match status" value="1"/>
</dbReference>
<organism evidence="2">
    <name type="scientific">marine metagenome</name>
    <dbReference type="NCBI Taxonomy" id="408172"/>
    <lineage>
        <taxon>unclassified sequences</taxon>
        <taxon>metagenomes</taxon>
        <taxon>ecological metagenomes</taxon>
    </lineage>
</organism>
<evidence type="ECO:0000313" key="2">
    <source>
        <dbReference type="EMBL" id="SVD88863.1"/>
    </source>
</evidence>
<feature type="domain" description="Serine hydroxymethyltransferase-like" evidence="1">
    <location>
        <begin position="5"/>
        <end position="100"/>
    </location>
</feature>
<protein>
    <recommendedName>
        <fullName evidence="1">Serine hydroxymethyltransferase-like domain-containing protein</fullName>
    </recommendedName>
</protein>
<dbReference type="SUPFAM" id="SSF53383">
    <property type="entry name" value="PLP-dependent transferases"/>
    <property type="match status" value="1"/>
</dbReference>
<dbReference type="AlphaFoldDB" id="A0A382Z098"/>
<name>A0A382Z098_9ZZZZ</name>
<feature type="non-terminal residue" evidence="2">
    <location>
        <position position="103"/>
    </location>
</feature>
<dbReference type="InterPro" id="IPR015421">
    <property type="entry name" value="PyrdxlP-dep_Trfase_major"/>
</dbReference>
<evidence type="ECO:0000259" key="1">
    <source>
        <dbReference type="Pfam" id="PF00464"/>
    </source>
</evidence>
<dbReference type="Gene3D" id="3.40.640.10">
    <property type="entry name" value="Type I PLP-dependent aspartate aminotransferase-like (Major domain)"/>
    <property type="match status" value="1"/>
</dbReference>
<proteinExistence type="predicted"/>
<reference evidence="2" key="1">
    <citation type="submission" date="2018-05" db="EMBL/GenBank/DDBJ databases">
        <authorList>
            <person name="Lanie J.A."/>
            <person name="Ng W.-L."/>
            <person name="Kazmierczak K.M."/>
            <person name="Andrzejewski T.M."/>
            <person name="Davidsen T.M."/>
            <person name="Wayne K.J."/>
            <person name="Tettelin H."/>
            <person name="Glass J.I."/>
            <person name="Rusch D."/>
            <person name="Podicherti R."/>
            <person name="Tsui H.-C.T."/>
            <person name="Winkler M.E."/>
        </authorList>
    </citation>
    <scope>NUCLEOTIDE SEQUENCE</scope>
</reference>
<dbReference type="InterPro" id="IPR015424">
    <property type="entry name" value="PyrdxlP-dep_Trfase"/>
</dbReference>
<dbReference type="EMBL" id="UINC01179931">
    <property type="protein sequence ID" value="SVD88863.1"/>
    <property type="molecule type" value="Genomic_DNA"/>
</dbReference>
<gene>
    <name evidence="2" type="ORF">METZ01_LOCUS441717</name>
</gene>